<proteinExistence type="predicted"/>
<protein>
    <submittedName>
        <fullName evidence="2">Uncharacterized protein</fullName>
    </submittedName>
</protein>
<comment type="caution">
    <text evidence="2">The sequence shown here is derived from an EMBL/GenBank/DDBJ whole genome shotgun (WGS) entry which is preliminary data.</text>
</comment>
<dbReference type="Proteomes" id="UP000011546">
    <property type="component" value="Unassembled WGS sequence"/>
</dbReference>
<name>M0PBH1_9EURY</name>
<reference evidence="2 3" key="1">
    <citation type="journal article" date="2014" name="PLoS Genet.">
        <title>Phylogenetically driven sequencing of extremely halophilic archaea reveals strategies for static and dynamic osmo-response.</title>
        <authorList>
            <person name="Becker E.A."/>
            <person name="Seitzer P.M."/>
            <person name="Tritt A."/>
            <person name="Larsen D."/>
            <person name="Krusor M."/>
            <person name="Yao A.I."/>
            <person name="Wu D."/>
            <person name="Madern D."/>
            <person name="Eisen J.A."/>
            <person name="Darling A.E."/>
            <person name="Facciotti M.T."/>
        </authorList>
    </citation>
    <scope>NUCLEOTIDE SEQUENCE [LARGE SCALE GENOMIC DNA]</scope>
    <source>
        <strain evidence="2 3">JCM 14978</strain>
    </source>
</reference>
<sequence length="161" mass="18769">MGFENSRVMTNHIEPTEEYDGRIRVKLVDDHADTRVIPCSSYTEAITLVKEHQHEVTTAKIIDREQEVVFSSADMDIDVWESIWKNEKRRLSVNVEDRDCPYDNVSCFFDDLCVQCKMDKLRRDKEKASPFTPGMNPTTFEQSTFDSRTGDPTEFRSFTNK</sequence>
<evidence type="ECO:0000313" key="3">
    <source>
        <dbReference type="Proteomes" id="UP000011546"/>
    </source>
</evidence>
<feature type="compositionally biased region" description="Polar residues" evidence="1">
    <location>
        <begin position="135"/>
        <end position="147"/>
    </location>
</feature>
<gene>
    <name evidence="2" type="ORF">C468_05086</name>
</gene>
<evidence type="ECO:0000256" key="1">
    <source>
        <dbReference type="SAM" id="MobiDB-lite"/>
    </source>
</evidence>
<dbReference type="EMBL" id="AOJH01000037">
    <property type="protein sequence ID" value="EMA66175.1"/>
    <property type="molecule type" value="Genomic_DNA"/>
</dbReference>
<keyword evidence="3" id="KW-1185">Reference proteome</keyword>
<organism evidence="2 3">
    <name type="scientific">Halorubrum kocurii JCM 14978</name>
    <dbReference type="NCBI Taxonomy" id="1230456"/>
    <lineage>
        <taxon>Archaea</taxon>
        <taxon>Methanobacteriati</taxon>
        <taxon>Methanobacteriota</taxon>
        <taxon>Stenosarchaea group</taxon>
        <taxon>Halobacteria</taxon>
        <taxon>Halobacteriales</taxon>
        <taxon>Haloferacaceae</taxon>
        <taxon>Halorubrum</taxon>
    </lineage>
</organism>
<accession>M0PBH1</accession>
<dbReference type="AlphaFoldDB" id="M0PBH1"/>
<evidence type="ECO:0000313" key="2">
    <source>
        <dbReference type="EMBL" id="EMA66175.1"/>
    </source>
</evidence>
<feature type="region of interest" description="Disordered" evidence="1">
    <location>
        <begin position="125"/>
        <end position="161"/>
    </location>
</feature>
<dbReference type="PATRIC" id="fig|1230456.3.peg.989"/>